<proteinExistence type="predicted"/>
<dbReference type="AlphaFoldDB" id="A0A1I7YUE9"/>
<dbReference type="WBParaSite" id="L893_g19801.t1">
    <property type="protein sequence ID" value="L893_g19801.t1"/>
    <property type="gene ID" value="L893_g19801"/>
</dbReference>
<evidence type="ECO:0000313" key="2">
    <source>
        <dbReference type="Proteomes" id="UP000095287"/>
    </source>
</evidence>
<accession>A0A1I7YUE9</accession>
<dbReference type="Proteomes" id="UP000095287">
    <property type="component" value="Unplaced"/>
</dbReference>
<organism evidence="2 3">
    <name type="scientific">Steinernema glaseri</name>
    <dbReference type="NCBI Taxonomy" id="37863"/>
    <lineage>
        <taxon>Eukaryota</taxon>
        <taxon>Metazoa</taxon>
        <taxon>Ecdysozoa</taxon>
        <taxon>Nematoda</taxon>
        <taxon>Chromadorea</taxon>
        <taxon>Rhabditida</taxon>
        <taxon>Tylenchina</taxon>
        <taxon>Panagrolaimomorpha</taxon>
        <taxon>Strongyloidoidea</taxon>
        <taxon>Steinernematidae</taxon>
        <taxon>Steinernema</taxon>
    </lineage>
</organism>
<feature type="region of interest" description="Disordered" evidence="1">
    <location>
        <begin position="60"/>
        <end position="80"/>
    </location>
</feature>
<reference evidence="3" key="1">
    <citation type="submission" date="2016-11" db="UniProtKB">
        <authorList>
            <consortium name="WormBaseParasite"/>
        </authorList>
    </citation>
    <scope>IDENTIFICATION</scope>
</reference>
<evidence type="ECO:0000256" key="1">
    <source>
        <dbReference type="SAM" id="MobiDB-lite"/>
    </source>
</evidence>
<keyword evidence="2" id="KW-1185">Reference proteome</keyword>
<protein>
    <submittedName>
        <fullName evidence="3">Uncharacterized protein</fullName>
    </submittedName>
</protein>
<evidence type="ECO:0000313" key="3">
    <source>
        <dbReference type="WBParaSite" id="L893_g19801.t1"/>
    </source>
</evidence>
<sequence>MASQAFFEWNDRSAKGYVPIRKRASAFYDFSDYKPVYDEEKHKYYKERYERRLKRIDMRLYTPPIESPKDDNTTTMQHGN</sequence>
<name>A0A1I7YUE9_9BILA</name>